<evidence type="ECO:0000313" key="3">
    <source>
        <dbReference type="Proteomes" id="UP000631114"/>
    </source>
</evidence>
<dbReference type="PANTHER" id="PTHR33127:SF5">
    <property type="entry name" value="TRANSMEMBRANE PROTEIN"/>
    <property type="match status" value="1"/>
</dbReference>
<gene>
    <name evidence="2" type="ORF">IFM89_026700</name>
</gene>
<evidence type="ECO:0000313" key="2">
    <source>
        <dbReference type="EMBL" id="KAF9593999.1"/>
    </source>
</evidence>
<proteinExistence type="predicted"/>
<keyword evidence="3" id="KW-1185">Reference proteome</keyword>
<dbReference type="PANTHER" id="PTHR33127">
    <property type="entry name" value="TRANSMEMBRANE PROTEIN"/>
    <property type="match status" value="1"/>
</dbReference>
<feature type="domain" description="KIB1-4 beta-propeller" evidence="1">
    <location>
        <begin position="34"/>
        <end position="291"/>
    </location>
</feature>
<dbReference type="EMBL" id="JADFTS010000008">
    <property type="protein sequence ID" value="KAF9593999.1"/>
    <property type="molecule type" value="Genomic_DNA"/>
</dbReference>
<dbReference type="Proteomes" id="UP000631114">
    <property type="component" value="Unassembled WGS sequence"/>
</dbReference>
<comment type="caution">
    <text evidence="2">The sequence shown here is derived from an EMBL/GenBank/DDBJ whole genome shotgun (WGS) entry which is preliminary data.</text>
</comment>
<dbReference type="InterPro" id="IPR005174">
    <property type="entry name" value="KIB1-4_b-propeller"/>
</dbReference>
<sequence>MTTAKKNRSLLPPARRPAPWLVIPNGADANRLNFFNVSDSENNSYIRTCEENLEKECVASMHGWLVMMDLWISEEVHCFLWNPDTREKIDLPSWDVEAPEDIGTCILLSPPTTPDCMVLFVVKKSFLTWQLGDKKWTKQNYELGRTHHGTEEYIAKAISCKDGIIYALTTQSVAVIIDRKSCGTLSVRSLDFGRPQFSATIRLEKKLVESRGDIYLVVILYVGHKAIQVGHVEVFKMDLYKKVWVKVESIGHQVFFVAECGSISLPATNLDLKGNCIYFSISADDLLYVFDLEDGNLSNYLPCPNLATPSFTPFWYLPNNWLVEIQKEDVNTVPKTELEMEMADNKFATVEEPVEESIGFRWINLPMDILRSIAMCLHSSADFVNFGRVCKSFASSIPQSPLTTQYPQLMFSNRTSLCSFCDPMHNVTYCFDMPDLLGARIRFSKDGWCLMSKGDYSMFFFNPFTKVTVTLPDLPPKHWANDGFSFTQVPTSPDCIVFGIAGFHKFFVQILYLHLGEDAWTQEYREK</sequence>
<evidence type="ECO:0000259" key="1">
    <source>
        <dbReference type="Pfam" id="PF03478"/>
    </source>
</evidence>
<organism evidence="2 3">
    <name type="scientific">Coptis chinensis</name>
    <dbReference type="NCBI Taxonomy" id="261450"/>
    <lineage>
        <taxon>Eukaryota</taxon>
        <taxon>Viridiplantae</taxon>
        <taxon>Streptophyta</taxon>
        <taxon>Embryophyta</taxon>
        <taxon>Tracheophyta</taxon>
        <taxon>Spermatophyta</taxon>
        <taxon>Magnoliopsida</taxon>
        <taxon>Ranunculales</taxon>
        <taxon>Ranunculaceae</taxon>
        <taxon>Coptidoideae</taxon>
        <taxon>Coptis</taxon>
    </lineage>
</organism>
<protein>
    <recommendedName>
        <fullName evidence="1">KIB1-4 beta-propeller domain-containing protein</fullName>
    </recommendedName>
</protein>
<accession>A0A835H6Y9</accession>
<dbReference type="AlphaFoldDB" id="A0A835H6Y9"/>
<feature type="domain" description="KIB1-4 beta-propeller" evidence="1">
    <location>
        <begin position="426"/>
        <end position="522"/>
    </location>
</feature>
<dbReference type="OrthoDB" id="1863935at2759"/>
<reference evidence="2 3" key="1">
    <citation type="submission" date="2020-10" db="EMBL/GenBank/DDBJ databases">
        <title>The Coptis chinensis genome and diversification of protoberbering-type alkaloids.</title>
        <authorList>
            <person name="Wang B."/>
            <person name="Shu S."/>
            <person name="Song C."/>
            <person name="Liu Y."/>
        </authorList>
    </citation>
    <scope>NUCLEOTIDE SEQUENCE [LARGE SCALE GENOMIC DNA]</scope>
    <source>
        <strain evidence="2">HL-2020</strain>
        <tissue evidence="2">Leaf</tissue>
    </source>
</reference>
<dbReference type="Pfam" id="PF03478">
    <property type="entry name" value="Beta-prop_KIB1-4"/>
    <property type="match status" value="2"/>
</dbReference>
<name>A0A835H6Y9_9MAGN</name>